<dbReference type="Gene3D" id="1.20.810.10">
    <property type="entry name" value="Cytochrome Bc1 Complex, Chain C"/>
    <property type="match status" value="2"/>
</dbReference>
<keyword evidence="9 11" id="KW-0472">Membrane</keyword>
<gene>
    <name evidence="14" type="ORF">NPIRD3C_0016</name>
</gene>
<evidence type="ECO:0000313" key="15">
    <source>
        <dbReference type="Proteomes" id="UP000032027"/>
    </source>
</evidence>
<keyword evidence="8" id="KW-0408">Iron</keyword>
<evidence type="ECO:0000256" key="10">
    <source>
        <dbReference type="SAM" id="MobiDB-lite"/>
    </source>
</evidence>
<evidence type="ECO:0000256" key="9">
    <source>
        <dbReference type="ARBA" id="ARBA00023136"/>
    </source>
</evidence>
<feature type="transmembrane region" description="Helical" evidence="11">
    <location>
        <begin position="305"/>
        <end position="326"/>
    </location>
</feature>
<keyword evidence="3" id="KW-0349">Heme</keyword>
<keyword evidence="4 11" id="KW-0812">Transmembrane</keyword>
<evidence type="ECO:0000259" key="12">
    <source>
        <dbReference type="PROSITE" id="PS51002"/>
    </source>
</evidence>
<evidence type="ECO:0000256" key="1">
    <source>
        <dbReference type="ARBA" id="ARBA00004141"/>
    </source>
</evidence>
<dbReference type="Proteomes" id="UP000032027">
    <property type="component" value="Chromosome"/>
</dbReference>
<keyword evidence="6" id="KW-0249">Electron transport</keyword>
<feature type="transmembrane region" description="Helical" evidence="11">
    <location>
        <begin position="346"/>
        <end position="366"/>
    </location>
</feature>
<sequence length="530" mass="59535">MAVSLEQRRNGVVEFLYWLWDGVDRTIFTAIKFSFPARFVSPFGFLGMLTFIVFIILGISGALLMFYYQPILDRAWDSVKFINDEVPFGFHIRNIHYHGSNAMVLLAVLHMYYQYFSGRYKIRNEVLWMTGVILGVVTILEAFTGYDVIFSERAELAISIAASLTTSIPVAGPTIRDAALGSGFSDFVLRFYAQHVFLLPIVMLGLMAVHFPRFLVFDVPMVMAIGGAILITGGVFPIDMGFKFEPTVPPGVTVPEWYLTGIYAFMRTQYDKFVTGLLWPLIFIISFVLIPFIDRYKKFSWRERPIITAFGITSLAQIMVTTYWGFYISPDISIPLVERLVIDPIFFYSVMILLVPLGFGFTYMMIKLANEAERKSKLAKSTGPKKVATINLSEKWINWVLIALLAFQVFLNIAAYNAALTGMKNVSLFFIGIILLVFAAFFHVYRYGLSEQKNAPPPPPVPVVDEKPKLAEPEGTSEQSEIPEDNAKPDEKPKELAPEIPTPKSQTDLGVGANNNSNIGTADQDGVKKL</sequence>
<dbReference type="STRING" id="1582439.NPIRD3C_0016"/>
<dbReference type="EMBL" id="CP010868">
    <property type="protein sequence ID" value="AJM91240.1"/>
    <property type="molecule type" value="Genomic_DNA"/>
</dbReference>
<evidence type="ECO:0000259" key="13">
    <source>
        <dbReference type="PROSITE" id="PS51003"/>
    </source>
</evidence>
<feature type="transmembrane region" description="Helical" evidence="11">
    <location>
        <begin position="43"/>
        <end position="68"/>
    </location>
</feature>
<feature type="transmembrane region" description="Helical" evidence="11">
    <location>
        <begin position="95"/>
        <end position="113"/>
    </location>
</feature>
<evidence type="ECO:0000256" key="11">
    <source>
        <dbReference type="SAM" id="Phobius"/>
    </source>
</evidence>
<dbReference type="FunFam" id="1.20.810.10:FF:000011">
    <property type="entry name" value="Cytochrome b/b6 domain-containing protein"/>
    <property type="match status" value="1"/>
</dbReference>
<reference evidence="15" key="1">
    <citation type="submission" date="2015-02" db="EMBL/GenBank/DDBJ databases">
        <title>Characterization of two novel Thaumarchaeota isolated from the Northern Adriatic Sea.</title>
        <authorList>
            <person name="Bayer B."/>
            <person name="Vojvoda J."/>
            <person name="Offre P."/>
            <person name="Srivastava A."/>
            <person name="Elisabeth N."/>
            <person name="Garcia J.A.L."/>
            <person name="Schleper C."/>
            <person name="Herndl G.J."/>
        </authorList>
    </citation>
    <scope>NUCLEOTIDE SEQUENCE [LARGE SCALE GENOMIC DNA]</scope>
    <source>
        <strain evidence="15">D3C</strain>
    </source>
</reference>
<organism evidence="14 15">
    <name type="scientific">Nitrosopumilus piranensis</name>
    <dbReference type="NCBI Taxonomy" id="1582439"/>
    <lineage>
        <taxon>Archaea</taxon>
        <taxon>Nitrososphaerota</taxon>
        <taxon>Nitrososphaeria</taxon>
        <taxon>Nitrosopumilales</taxon>
        <taxon>Nitrosopumilaceae</taxon>
        <taxon>Nitrosopumilus</taxon>
    </lineage>
</organism>
<keyword evidence="7 11" id="KW-1133">Transmembrane helix</keyword>
<dbReference type="GO" id="GO:0046872">
    <property type="term" value="F:metal ion binding"/>
    <property type="evidence" value="ECO:0007669"/>
    <property type="project" value="UniProtKB-KW"/>
</dbReference>
<feature type="transmembrane region" description="Helical" evidence="11">
    <location>
        <begin position="396"/>
        <end position="420"/>
    </location>
</feature>
<feature type="domain" description="Cytochrome b/b6 N-terminal region profile" evidence="12">
    <location>
        <begin position="15"/>
        <end position="223"/>
    </location>
</feature>
<accession>A0A0C5BW95</accession>
<dbReference type="KEGG" id="nid:NPIRD3C_0016"/>
<keyword evidence="5" id="KW-0479">Metal-binding</keyword>
<evidence type="ECO:0000256" key="7">
    <source>
        <dbReference type="ARBA" id="ARBA00022989"/>
    </source>
</evidence>
<dbReference type="PROSITE" id="PS51002">
    <property type="entry name" value="CYTB_NTER"/>
    <property type="match status" value="1"/>
</dbReference>
<dbReference type="PANTHER" id="PTHR19271">
    <property type="entry name" value="CYTOCHROME B"/>
    <property type="match status" value="1"/>
</dbReference>
<dbReference type="SUPFAM" id="SSF81648">
    <property type="entry name" value="a domain/subunit of cytochrome bc1 complex (Ubiquinol-cytochrome c reductase)"/>
    <property type="match status" value="1"/>
</dbReference>
<feature type="transmembrane region" description="Helical" evidence="11">
    <location>
        <begin position="426"/>
        <end position="445"/>
    </location>
</feature>
<dbReference type="OrthoDB" id="55795at2157"/>
<dbReference type="GO" id="GO:0016491">
    <property type="term" value="F:oxidoreductase activity"/>
    <property type="evidence" value="ECO:0007669"/>
    <property type="project" value="InterPro"/>
</dbReference>
<comment type="subcellular location">
    <subcellularLocation>
        <location evidence="1">Membrane</location>
        <topology evidence="1">Multi-pass membrane protein</topology>
    </subcellularLocation>
</comment>
<evidence type="ECO:0000256" key="6">
    <source>
        <dbReference type="ARBA" id="ARBA00022982"/>
    </source>
</evidence>
<feature type="transmembrane region" description="Helical" evidence="11">
    <location>
        <begin position="216"/>
        <end position="238"/>
    </location>
</feature>
<feature type="transmembrane region" description="Helical" evidence="11">
    <location>
        <begin position="191"/>
        <end position="209"/>
    </location>
</feature>
<proteinExistence type="predicted"/>
<dbReference type="Pfam" id="PF00032">
    <property type="entry name" value="Cytochrom_B_C"/>
    <property type="match status" value="1"/>
</dbReference>
<keyword evidence="2" id="KW-0813">Transport</keyword>
<feature type="region of interest" description="Disordered" evidence="10">
    <location>
        <begin position="452"/>
        <end position="530"/>
    </location>
</feature>
<dbReference type="InterPro" id="IPR005797">
    <property type="entry name" value="Cyt_b/b6_N"/>
</dbReference>
<dbReference type="HOGENOM" id="CLU_515465_0_0_2"/>
<dbReference type="InterPro" id="IPR005798">
    <property type="entry name" value="Cyt_b/b6_C"/>
</dbReference>
<dbReference type="GO" id="GO:0022904">
    <property type="term" value="P:respiratory electron transport chain"/>
    <property type="evidence" value="ECO:0007669"/>
    <property type="project" value="InterPro"/>
</dbReference>
<dbReference type="GO" id="GO:0009055">
    <property type="term" value="F:electron transfer activity"/>
    <property type="evidence" value="ECO:0007669"/>
    <property type="project" value="InterPro"/>
</dbReference>
<dbReference type="InterPro" id="IPR027387">
    <property type="entry name" value="Cytb/b6-like_sf"/>
</dbReference>
<dbReference type="AlphaFoldDB" id="A0A0C5BW95"/>
<feature type="domain" description="Cytochrome b/b6 C-terminal region profile" evidence="13">
    <location>
        <begin position="245"/>
        <end position="369"/>
    </location>
</feature>
<evidence type="ECO:0000256" key="5">
    <source>
        <dbReference type="ARBA" id="ARBA00022723"/>
    </source>
</evidence>
<dbReference type="PANTHER" id="PTHR19271:SF16">
    <property type="entry name" value="CYTOCHROME B"/>
    <property type="match status" value="1"/>
</dbReference>
<name>A0A0C5BW95_9ARCH</name>
<dbReference type="SUPFAM" id="SSF81342">
    <property type="entry name" value="Transmembrane di-heme cytochromes"/>
    <property type="match status" value="1"/>
</dbReference>
<feature type="transmembrane region" description="Helical" evidence="11">
    <location>
        <begin position="273"/>
        <end position="293"/>
    </location>
</feature>
<evidence type="ECO:0000256" key="3">
    <source>
        <dbReference type="ARBA" id="ARBA00022617"/>
    </source>
</evidence>
<protein>
    <submittedName>
        <fullName evidence="14">Cytochrome b/b6 domain-containing protein</fullName>
    </submittedName>
</protein>
<dbReference type="RefSeq" id="WP_148702271.1">
    <property type="nucleotide sequence ID" value="NZ_CP010868.1"/>
</dbReference>
<evidence type="ECO:0000256" key="4">
    <source>
        <dbReference type="ARBA" id="ARBA00022692"/>
    </source>
</evidence>
<reference evidence="14 15" key="3">
    <citation type="journal article" date="2019" name="Int. J. Syst. Evol. Microbiol.">
        <title>Nitrosopumilus adriaticus sp. nov. and Nitrosopumilus piranensis sp. nov., two ammonia-oxidizing archaea from the Adriatic Sea and members of the class Nitrososphaeria.</title>
        <authorList>
            <person name="Bayer B."/>
            <person name="Vojvoda J."/>
            <person name="Reinthaler T."/>
            <person name="Reyes C."/>
            <person name="Pinto M."/>
            <person name="Herndl G.J."/>
        </authorList>
    </citation>
    <scope>NUCLEOTIDE SEQUENCE [LARGE SCALE GENOMIC DNA]</scope>
    <source>
        <strain evidence="14 15">D3C</strain>
    </source>
</reference>
<evidence type="ECO:0000256" key="2">
    <source>
        <dbReference type="ARBA" id="ARBA00022448"/>
    </source>
</evidence>
<feature type="transmembrane region" description="Helical" evidence="11">
    <location>
        <begin position="125"/>
        <end position="146"/>
    </location>
</feature>
<dbReference type="InterPro" id="IPR016174">
    <property type="entry name" value="Di-haem_cyt_TM"/>
</dbReference>
<dbReference type="PATRIC" id="fig|1582439.9.peg.17"/>
<dbReference type="PROSITE" id="PS51003">
    <property type="entry name" value="CYTB_CTER"/>
    <property type="match status" value="1"/>
</dbReference>
<feature type="compositionally biased region" description="Basic and acidic residues" evidence="10">
    <location>
        <begin position="485"/>
        <end position="497"/>
    </location>
</feature>
<dbReference type="InterPro" id="IPR036150">
    <property type="entry name" value="Cyt_b/b6_C_sf"/>
</dbReference>
<dbReference type="GO" id="GO:0016020">
    <property type="term" value="C:membrane"/>
    <property type="evidence" value="ECO:0007669"/>
    <property type="project" value="UniProtKB-SubCell"/>
</dbReference>
<keyword evidence="15" id="KW-1185">Reference proteome</keyword>
<dbReference type="GeneID" id="41599191"/>
<evidence type="ECO:0000256" key="8">
    <source>
        <dbReference type="ARBA" id="ARBA00023004"/>
    </source>
</evidence>
<dbReference type="Pfam" id="PF00033">
    <property type="entry name" value="Cytochrome_B"/>
    <property type="match status" value="1"/>
</dbReference>
<feature type="compositionally biased region" description="Polar residues" evidence="10">
    <location>
        <begin position="503"/>
        <end position="521"/>
    </location>
</feature>
<evidence type="ECO:0000313" key="14">
    <source>
        <dbReference type="EMBL" id="AJM91240.1"/>
    </source>
</evidence>
<reference evidence="14 15" key="2">
    <citation type="journal article" date="2016" name="ISME J.">
        <title>Physiological and genomic characterization of two novel marine thaumarchaeal strains indicates niche differentiation.</title>
        <authorList>
            <person name="Bayer B."/>
            <person name="Vojvoda J."/>
            <person name="Offre P."/>
            <person name="Alves R.J."/>
            <person name="Elisabeth N.H."/>
            <person name="Garcia J.A."/>
            <person name="Volland J.M."/>
            <person name="Srivastava A."/>
            <person name="Schleper C."/>
            <person name="Herndl G.J."/>
        </authorList>
    </citation>
    <scope>NUCLEOTIDE SEQUENCE [LARGE SCALE GENOMIC DNA]</scope>
    <source>
        <strain evidence="14 15">D3C</strain>
    </source>
</reference>